<dbReference type="InterPro" id="IPR017441">
    <property type="entry name" value="Protein_kinase_ATP_BS"/>
</dbReference>
<dbReference type="GO" id="GO:0035556">
    <property type="term" value="P:intracellular signal transduction"/>
    <property type="evidence" value="ECO:0007669"/>
    <property type="project" value="TreeGrafter"/>
</dbReference>
<dbReference type="Pfam" id="PF00069">
    <property type="entry name" value="Pkinase"/>
    <property type="match status" value="1"/>
</dbReference>
<dbReference type="Proteomes" id="UP000054217">
    <property type="component" value="Unassembled WGS sequence"/>
</dbReference>
<evidence type="ECO:0000256" key="1">
    <source>
        <dbReference type="ARBA" id="ARBA00012513"/>
    </source>
</evidence>
<dbReference type="PROSITE" id="PS50011">
    <property type="entry name" value="PROTEIN_KINASE_DOM"/>
    <property type="match status" value="1"/>
</dbReference>
<keyword evidence="4 9" id="KW-0547">Nucleotide-binding</keyword>
<comment type="catalytic activity">
    <reaction evidence="8">
        <text>L-seryl-[protein] + ATP = O-phospho-L-seryl-[protein] + ADP + H(+)</text>
        <dbReference type="Rhea" id="RHEA:17989"/>
        <dbReference type="Rhea" id="RHEA-COMP:9863"/>
        <dbReference type="Rhea" id="RHEA-COMP:11604"/>
        <dbReference type="ChEBI" id="CHEBI:15378"/>
        <dbReference type="ChEBI" id="CHEBI:29999"/>
        <dbReference type="ChEBI" id="CHEBI:30616"/>
        <dbReference type="ChEBI" id="CHEBI:83421"/>
        <dbReference type="ChEBI" id="CHEBI:456216"/>
        <dbReference type="EC" id="2.7.11.1"/>
    </reaction>
</comment>
<keyword evidence="13" id="KW-1185">Reference proteome</keyword>
<feature type="binding site" evidence="9">
    <location>
        <position position="59"/>
    </location>
    <ligand>
        <name>ATP</name>
        <dbReference type="ChEBI" id="CHEBI:30616"/>
    </ligand>
</feature>
<keyword evidence="3" id="KW-0808">Transferase</keyword>
<evidence type="ECO:0000256" key="6">
    <source>
        <dbReference type="ARBA" id="ARBA00022840"/>
    </source>
</evidence>
<evidence type="ECO:0000256" key="3">
    <source>
        <dbReference type="ARBA" id="ARBA00022679"/>
    </source>
</evidence>
<dbReference type="Gene3D" id="1.10.510.10">
    <property type="entry name" value="Transferase(Phosphotransferase) domain 1"/>
    <property type="match status" value="1"/>
</dbReference>
<dbReference type="InParanoid" id="A0A0C3ICX4"/>
<dbReference type="GO" id="GO:0005524">
    <property type="term" value="F:ATP binding"/>
    <property type="evidence" value="ECO:0007669"/>
    <property type="project" value="UniProtKB-UniRule"/>
</dbReference>
<evidence type="ECO:0000313" key="13">
    <source>
        <dbReference type="Proteomes" id="UP000054217"/>
    </source>
</evidence>
<dbReference type="SMART" id="SM00220">
    <property type="entry name" value="S_TKc"/>
    <property type="match status" value="1"/>
</dbReference>
<evidence type="ECO:0000256" key="8">
    <source>
        <dbReference type="ARBA" id="ARBA00048679"/>
    </source>
</evidence>
<dbReference type="SUPFAM" id="SSF56112">
    <property type="entry name" value="Protein kinase-like (PK-like)"/>
    <property type="match status" value="1"/>
</dbReference>
<dbReference type="InterPro" id="IPR000719">
    <property type="entry name" value="Prot_kinase_dom"/>
</dbReference>
<comment type="similarity">
    <text evidence="10">Belongs to the protein kinase superfamily.</text>
</comment>
<evidence type="ECO:0000256" key="9">
    <source>
        <dbReference type="PROSITE-ProRule" id="PRU10141"/>
    </source>
</evidence>
<feature type="domain" description="Protein kinase" evidence="11">
    <location>
        <begin position="26"/>
        <end position="293"/>
    </location>
</feature>
<evidence type="ECO:0000256" key="2">
    <source>
        <dbReference type="ARBA" id="ARBA00022527"/>
    </source>
</evidence>
<protein>
    <recommendedName>
        <fullName evidence="1">non-specific serine/threonine protein kinase</fullName>
        <ecNumber evidence="1">2.7.11.1</ecNumber>
    </recommendedName>
</protein>
<dbReference type="EC" id="2.7.11.1" evidence="1"/>
<sequence length="484" mass="55115">MEARIIRSLINDTPTPAPINIDVNQFKILKELGRGATGKVLKVRDRVSKKHLALKVIKKGRDDWLPDQFILMEQQALVRNSGNRHALQLAASFHDSENFYLVMEIQTGGDLEQLLRSMIILPIELARFYAAELLVGLYEIHARGIMHRDIKPANLLIDEKGHLVISDFGFAKLFEVSGGTHPYGHNGPLSRAPYLAEGCCGTPEFLSPEMLKDAEYGFSVDYWAAGITIFEMLVGHTPWHRARDLDELVHGICRTQIPSYAVPRPARMLLLGMLDKNINCRPRYNQMITSAFFDGVDWDAVRTGRARPPRFTRKENKDRSADMLGSIHFTHGETYSPCRDPYPWYTWVSDSMEEDHKQIPSRLRRCFMCLNRAQSLVCAAIHIPKRCTMRQARRRRSRFVIEDSDVPVRLAPDHLQDCVQVPTTTTEKELEVHLANHQFRVAEPATVMGSSSIGAKKTFRKWISCLLCRTPKTVSFEIVSPHDS</sequence>
<reference evidence="13" key="2">
    <citation type="submission" date="2015-01" db="EMBL/GenBank/DDBJ databases">
        <title>Evolutionary Origins and Diversification of the Mycorrhizal Mutualists.</title>
        <authorList>
            <consortium name="DOE Joint Genome Institute"/>
            <consortium name="Mycorrhizal Genomics Consortium"/>
            <person name="Kohler A."/>
            <person name="Kuo A."/>
            <person name="Nagy L.G."/>
            <person name="Floudas D."/>
            <person name="Copeland A."/>
            <person name="Barry K.W."/>
            <person name="Cichocki N."/>
            <person name="Veneault-Fourrey C."/>
            <person name="LaButti K."/>
            <person name="Lindquist E.A."/>
            <person name="Lipzen A."/>
            <person name="Lundell T."/>
            <person name="Morin E."/>
            <person name="Murat C."/>
            <person name="Riley R."/>
            <person name="Ohm R."/>
            <person name="Sun H."/>
            <person name="Tunlid A."/>
            <person name="Henrissat B."/>
            <person name="Grigoriev I.V."/>
            <person name="Hibbett D.S."/>
            <person name="Martin F."/>
        </authorList>
    </citation>
    <scope>NUCLEOTIDE SEQUENCE [LARGE SCALE GENOMIC DNA]</scope>
    <source>
        <strain evidence="13">Marx 270</strain>
    </source>
</reference>
<dbReference type="InterPro" id="IPR011009">
    <property type="entry name" value="Kinase-like_dom_sf"/>
</dbReference>
<dbReference type="InterPro" id="IPR008271">
    <property type="entry name" value="Ser/Thr_kinase_AS"/>
</dbReference>
<organism evidence="12 13">
    <name type="scientific">Pisolithus tinctorius Marx 270</name>
    <dbReference type="NCBI Taxonomy" id="870435"/>
    <lineage>
        <taxon>Eukaryota</taxon>
        <taxon>Fungi</taxon>
        <taxon>Dikarya</taxon>
        <taxon>Basidiomycota</taxon>
        <taxon>Agaricomycotina</taxon>
        <taxon>Agaricomycetes</taxon>
        <taxon>Agaricomycetidae</taxon>
        <taxon>Boletales</taxon>
        <taxon>Sclerodermatineae</taxon>
        <taxon>Pisolithaceae</taxon>
        <taxon>Pisolithus</taxon>
    </lineage>
</organism>
<dbReference type="AlphaFoldDB" id="A0A0C3ICX4"/>
<keyword evidence="2 10" id="KW-0723">Serine/threonine-protein kinase</keyword>
<dbReference type="OrthoDB" id="68483at2759"/>
<evidence type="ECO:0000313" key="12">
    <source>
        <dbReference type="EMBL" id="KIN94877.1"/>
    </source>
</evidence>
<gene>
    <name evidence="12" type="ORF">M404DRAFT_369397</name>
</gene>
<keyword evidence="5" id="KW-0418">Kinase</keyword>
<accession>A0A0C3ICX4</accession>
<evidence type="ECO:0000256" key="7">
    <source>
        <dbReference type="ARBA" id="ARBA00047899"/>
    </source>
</evidence>
<evidence type="ECO:0000256" key="4">
    <source>
        <dbReference type="ARBA" id="ARBA00022741"/>
    </source>
</evidence>
<evidence type="ECO:0000256" key="10">
    <source>
        <dbReference type="RuleBase" id="RU000304"/>
    </source>
</evidence>
<dbReference type="PROSITE" id="PS00108">
    <property type="entry name" value="PROTEIN_KINASE_ST"/>
    <property type="match status" value="1"/>
</dbReference>
<evidence type="ECO:0000259" key="11">
    <source>
        <dbReference type="PROSITE" id="PS50011"/>
    </source>
</evidence>
<dbReference type="EMBL" id="KN832083">
    <property type="protein sequence ID" value="KIN94877.1"/>
    <property type="molecule type" value="Genomic_DNA"/>
</dbReference>
<proteinExistence type="inferred from homology"/>
<name>A0A0C3ICX4_PISTI</name>
<evidence type="ECO:0000256" key="5">
    <source>
        <dbReference type="ARBA" id="ARBA00022777"/>
    </source>
</evidence>
<comment type="catalytic activity">
    <reaction evidence="7">
        <text>L-threonyl-[protein] + ATP = O-phospho-L-threonyl-[protein] + ADP + H(+)</text>
        <dbReference type="Rhea" id="RHEA:46608"/>
        <dbReference type="Rhea" id="RHEA-COMP:11060"/>
        <dbReference type="Rhea" id="RHEA-COMP:11605"/>
        <dbReference type="ChEBI" id="CHEBI:15378"/>
        <dbReference type="ChEBI" id="CHEBI:30013"/>
        <dbReference type="ChEBI" id="CHEBI:30616"/>
        <dbReference type="ChEBI" id="CHEBI:61977"/>
        <dbReference type="ChEBI" id="CHEBI:456216"/>
        <dbReference type="EC" id="2.7.11.1"/>
    </reaction>
</comment>
<dbReference type="InterPro" id="IPR050236">
    <property type="entry name" value="Ser_Thr_kinase_AGC"/>
</dbReference>
<keyword evidence="6 9" id="KW-0067">ATP-binding</keyword>
<dbReference type="PANTHER" id="PTHR24356:SF1">
    <property type="entry name" value="SERINE_THREONINE-PROTEIN KINASE GREATWALL"/>
    <property type="match status" value="1"/>
</dbReference>
<dbReference type="PROSITE" id="PS00107">
    <property type="entry name" value="PROTEIN_KINASE_ATP"/>
    <property type="match status" value="1"/>
</dbReference>
<dbReference type="GO" id="GO:0004674">
    <property type="term" value="F:protein serine/threonine kinase activity"/>
    <property type="evidence" value="ECO:0007669"/>
    <property type="project" value="UniProtKB-KW"/>
</dbReference>
<dbReference type="STRING" id="870435.A0A0C3ICX4"/>
<dbReference type="Gene3D" id="3.30.200.20">
    <property type="entry name" value="Phosphorylase Kinase, domain 1"/>
    <property type="match status" value="1"/>
</dbReference>
<dbReference type="PANTHER" id="PTHR24356">
    <property type="entry name" value="SERINE/THREONINE-PROTEIN KINASE"/>
    <property type="match status" value="1"/>
</dbReference>
<reference evidence="12 13" key="1">
    <citation type="submission" date="2014-04" db="EMBL/GenBank/DDBJ databases">
        <authorList>
            <consortium name="DOE Joint Genome Institute"/>
            <person name="Kuo A."/>
            <person name="Kohler A."/>
            <person name="Costa M.D."/>
            <person name="Nagy L.G."/>
            <person name="Floudas D."/>
            <person name="Copeland A."/>
            <person name="Barry K.W."/>
            <person name="Cichocki N."/>
            <person name="Veneault-Fourrey C."/>
            <person name="LaButti K."/>
            <person name="Lindquist E.A."/>
            <person name="Lipzen A."/>
            <person name="Lundell T."/>
            <person name="Morin E."/>
            <person name="Murat C."/>
            <person name="Sun H."/>
            <person name="Tunlid A."/>
            <person name="Henrissat B."/>
            <person name="Grigoriev I.V."/>
            <person name="Hibbett D.S."/>
            <person name="Martin F."/>
            <person name="Nordberg H.P."/>
            <person name="Cantor M.N."/>
            <person name="Hua S.X."/>
        </authorList>
    </citation>
    <scope>NUCLEOTIDE SEQUENCE [LARGE SCALE GENOMIC DNA]</scope>
    <source>
        <strain evidence="12 13">Marx 270</strain>
    </source>
</reference>
<dbReference type="HOGENOM" id="CLU_030972_0_0_1"/>